<dbReference type="InterPro" id="IPR036390">
    <property type="entry name" value="WH_DNA-bd_sf"/>
</dbReference>
<dbReference type="RefSeq" id="WP_184229477.1">
    <property type="nucleotide sequence ID" value="NZ_JACHEC010000001.1"/>
</dbReference>
<organism evidence="1 2">
    <name type="scientific">Methanococcus maripaludis</name>
    <name type="common">Methanococcus deltae</name>
    <dbReference type="NCBI Taxonomy" id="39152"/>
    <lineage>
        <taxon>Archaea</taxon>
        <taxon>Methanobacteriati</taxon>
        <taxon>Methanobacteriota</taxon>
        <taxon>Methanomada group</taxon>
        <taxon>Methanococci</taxon>
        <taxon>Methanococcales</taxon>
        <taxon>Methanococcaceae</taxon>
        <taxon>Methanococcus</taxon>
    </lineage>
</organism>
<dbReference type="Gene3D" id="1.10.10.10">
    <property type="entry name" value="Winged helix-like DNA-binding domain superfamily/Winged helix DNA-binding domain"/>
    <property type="match status" value="1"/>
</dbReference>
<dbReference type="InterPro" id="IPR036388">
    <property type="entry name" value="WH-like_DNA-bd_sf"/>
</dbReference>
<reference evidence="1 2" key="1">
    <citation type="submission" date="2020-08" db="EMBL/GenBank/DDBJ databases">
        <title>Genomic Encyclopedia of Type Strains, Phase IV (KMG-V): Genome sequencing to study the core and pangenomes of soil and plant-associated prokaryotes.</title>
        <authorList>
            <person name="Whitman W."/>
        </authorList>
    </citation>
    <scope>NUCLEOTIDE SEQUENCE [LARGE SCALE GENOMIC DNA]</scope>
    <source>
        <strain evidence="1 2">C11</strain>
    </source>
</reference>
<dbReference type="AlphaFoldDB" id="A0A7J9S2G8"/>
<keyword evidence="1" id="KW-0238">DNA-binding</keyword>
<protein>
    <submittedName>
        <fullName evidence="1">DNA-binding HxlR family transcriptional regulator</fullName>
    </submittedName>
</protein>
<sequence length="128" mass="14688">MLINLLSKKHVREIMTFLDESGEVHYSMIQKSLKINKGTLSSLLLLLMENEIVDKRKDETDGDEGLIKTFYYLTEYGENVMSLFELEKALETRDKKKLNDLKTCIIGNNSGNIGSNNNNFMSNNSFQK</sequence>
<comment type="caution">
    <text evidence="1">The sequence shown here is derived from an EMBL/GenBank/DDBJ whole genome shotgun (WGS) entry which is preliminary data.</text>
</comment>
<evidence type="ECO:0000313" key="2">
    <source>
        <dbReference type="Proteomes" id="UP000536195"/>
    </source>
</evidence>
<accession>A0A7J9S2G8</accession>
<proteinExistence type="predicted"/>
<dbReference type="EMBL" id="JACHEC010000001">
    <property type="protein sequence ID" value="MBB6400987.1"/>
    <property type="molecule type" value="Genomic_DNA"/>
</dbReference>
<dbReference type="SUPFAM" id="SSF46785">
    <property type="entry name" value="Winged helix' DNA-binding domain"/>
    <property type="match status" value="1"/>
</dbReference>
<name>A0A7J9S2G8_METMI</name>
<dbReference type="GO" id="GO:0003677">
    <property type="term" value="F:DNA binding"/>
    <property type="evidence" value="ECO:0007669"/>
    <property type="project" value="UniProtKB-KW"/>
</dbReference>
<evidence type="ECO:0000313" key="1">
    <source>
        <dbReference type="EMBL" id="MBB6400987.1"/>
    </source>
</evidence>
<gene>
    <name evidence="1" type="ORF">HNP92_000272</name>
</gene>
<dbReference type="Proteomes" id="UP000536195">
    <property type="component" value="Unassembled WGS sequence"/>
</dbReference>